<gene>
    <name evidence="2" type="ORF">Fot_30004</name>
</gene>
<evidence type="ECO:0000313" key="3">
    <source>
        <dbReference type="Proteomes" id="UP001604277"/>
    </source>
</evidence>
<dbReference type="Proteomes" id="UP001604277">
    <property type="component" value="Unassembled WGS sequence"/>
</dbReference>
<keyword evidence="3" id="KW-1185">Reference proteome</keyword>
<feature type="region of interest" description="Disordered" evidence="1">
    <location>
        <begin position="126"/>
        <end position="163"/>
    </location>
</feature>
<comment type="caution">
    <text evidence="2">The sequence shown here is derived from an EMBL/GenBank/DDBJ whole genome shotgun (WGS) entry which is preliminary data.</text>
</comment>
<dbReference type="AlphaFoldDB" id="A0ABD1TU18"/>
<sequence>MGNTITVLCTPKSATKLLFIIQAVPISIQAFDSQADVLILMLNVDESCSLVSLARSPRQVIDAMNAEGSDIDIILSEVDLPMSKGLKMLKYITRDKELRRIPLGLAEKNILNYDFDTVASDPSDANTNSATLFSDDADEKSRKRAEARASTNQEDEMSERIMF</sequence>
<proteinExistence type="predicted"/>
<evidence type="ECO:0000256" key="1">
    <source>
        <dbReference type="SAM" id="MobiDB-lite"/>
    </source>
</evidence>
<name>A0ABD1TU18_9LAMI</name>
<organism evidence="2 3">
    <name type="scientific">Forsythia ovata</name>
    <dbReference type="NCBI Taxonomy" id="205694"/>
    <lineage>
        <taxon>Eukaryota</taxon>
        <taxon>Viridiplantae</taxon>
        <taxon>Streptophyta</taxon>
        <taxon>Embryophyta</taxon>
        <taxon>Tracheophyta</taxon>
        <taxon>Spermatophyta</taxon>
        <taxon>Magnoliopsida</taxon>
        <taxon>eudicotyledons</taxon>
        <taxon>Gunneridae</taxon>
        <taxon>Pentapetalae</taxon>
        <taxon>asterids</taxon>
        <taxon>lamiids</taxon>
        <taxon>Lamiales</taxon>
        <taxon>Oleaceae</taxon>
        <taxon>Forsythieae</taxon>
        <taxon>Forsythia</taxon>
    </lineage>
</organism>
<accession>A0ABD1TU18</accession>
<reference evidence="3" key="1">
    <citation type="submission" date="2024-07" db="EMBL/GenBank/DDBJ databases">
        <title>Two chromosome-level genome assemblies of Korean endemic species Abeliophyllum distichum and Forsythia ovata (Oleaceae).</title>
        <authorList>
            <person name="Jang H."/>
        </authorList>
    </citation>
    <scope>NUCLEOTIDE SEQUENCE [LARGE SCALE GENOMIC DNA]</scope>
</reference>
<dbReference type="EMBL" id="JBFOLJ010000008">
    <property type="protein sequence ID" value="KAL2516033.1"/>
    <property type="molecule type" value="Genomic_DNA"/>
</dbReference>
<evidence type="ECO:0000313" key="2">
    <source>
        <dbReference type="EMBL" id="KAL2516033.1"/>
    </source>
</evidence>
<protein>
    <submittedName>
        <fullName evidence="2">Two-component response regulator-like APRR1</fullName>
    </submittedName>
</protein>